<dbReference type="GO" id="GO:0005634">
    <property type="term" value="C:nucleus"/>
    <property type="evidence" value="ECO:0007669"/>
    <property type="project" value="TreeGrafter"/>
</dbReference>
<evidence type="ECO:0000256" key="2">
    <source>
        <dbReference type="SAM" id="MobiDB-lite"/>
    </source>
</evidence>
<dbReference type="GO" id="GO:0005737">
    <property type="term" value="C:cytoplasm"/>
    <property type="evidence" value="ECO:0007669"/>
    <property type="project" value="TreeGrafter"/>
</dbReference>
<feature type="region of interest" description="Disordered" evidence="2">
    <location>
        <begin position="495"/>
        <end position="546"/>
    </location>
</feature>
<feature type="compositionally biased region" description="Acidic residues" evidence="2">
    <location>
        <begin position="505"/>
        <end position="544"/>
    </location>
</feature>
<feature type="domain" description="SRR1-like" evidence="3">
    <location>
        <begin position="386"/>
        <end position="504"/>
    </location>
</feature>
<protein>
    <recommendedName>
        <fullName evidence="3">SRR1-like domain-containing protein</fullName>
    </recommendedName>
</protein>
<reference evidence="4 5" key="1">
    <citation type="journal article" date="2015" name="Genome Biol.">
        <title>Comparative genomics of Steinernema reveals deeply conserved gene regulatory networks.</title>
        <authorList>
            <person name="Dillman A.R."/>
            <person name="Macchietto M."/>
            <person name="Porter C.F."/>
            <person name="Rogers A."/>
            <person name="Williams B."/>
            <person name="Antoshechkin I."/>
            <person name="Lee M.M."/>
            <person name="Goodwin Z."/>
            <person name="Lu X."/>
            <person name="Lewis E.E."/>
            <person name="Goodrich-Blair H."/>
            <person name="Stock S.P."/>
            <person name="Adams B.J."/>
            <person name="Sternberg P.W."/>
            <person name="Mortazavi A."/>
        </authorList>
    </citation>
    <scope>NUCLEOTIDE SEQUENCE [LARGE SCALE GENOMIC DNA]</scope>
    <source>
        <strain evidence="4 5">ALL</strain>
    </source>
</reference>
<dbReference type="InterPro" id="IPR040044">
    <property type="entry name" value="SRR1L"/>
</dbReference>
<evidence type="ECO:0000313" key="5">
    <source>
        <dbReference type="Proteomes" id="UP000298663"/>
    </source>
</evidence>
<comment type="caution">
    <text evidence="4">The sequence shown here is derived from an EMBL/GenBank/DDBJ whole genome shotgun (WGS) entry which is preliminary data.</text>
</comment>
<reference evidence="4 5" key="2">
    <citation type="journal article" date="2019" name="G3 (Bethesda)">
        <title>Hybrid Assembly of the Genome of the Entomopathogenic Nematode Steinernema carpocapsae Identifies the X-Chromosome.</title>
        <authorList>
            <person name="Serra L."/>
            <person name="Macchietto M."/>
            <person name="Macias-Munoz A."/>
            <person name="McGill C.J."/>
            <person name="Rodriguez I.M."/>
            <person name="Rodriguez B."/>
            <person name="Murad R."/>
            <person name="Mortazavi A."/>
        </authorList>
    </citation>
    <scope>NUCLEOTIDE SEQUENCE [LARGE SCALE GENOMIC DNA]</scope>
    <source>
        <strain evidence="4 5">ALL</strain>
    </source>
</reference>
<feature type="domain" description="SRR1-like" evidence="3">
    <location>
        <begin position="129"/>
        <end position="233"/>
    </location>
</feature>
<dbReference type="InterPro" id="IPR012942">
    <property type="entry name" value="SRR1-like"/>
</dbReference>
<dbReference type="Pfam" id="PF07985">
    <property type="entry name" value="SRR1"/>
    <property type="match status" value="2"/>
</dbReference>
<proteinExistence type="inferred from homology"/>
<name>A0A4U5PEW8_STECR</name>
<evidence type="ECO:0000259" key="3">
    <source>
        <dbReference type="Pfam" id="PF07985"/>
    </source>
</evidence>
<gene>
    <name evidence="4" type="ORF">L596_008877</name>
</gene>
<accession>A0A4U5PEW8</accession>
<dbReference type="AlphaFoldDB" id="A0A4U5PEW8"/>
<evidence type="ECO:0000313" key="4">
    <source>
        <dbReference type="EMBL" id="TKR94614.1"/>
    </source>
</evidence>
<dbReference type="PANTHER" id="PTHR28626:SF3">
    <property type="entry name" value="SRR1-LIKE PROTEIN"/>
    <property type="match status" value="1"/>
</dbReference>
<dbReference type="Proteomes" id="UP000298663">
    <property type="component" value="Unassembled WGS sequence"/>
</dbReference>
<evidence type="ECO:0000256" key="1">
    <source>
        <dbReference type="ARBA" id="ARBA00009856"/>
    </source>
</evidence>
<dbReference type="OrthoDB" id="5843925at2759"/>
<dbReference type="PANTHER" id="PTHR28626">
    <property type="entry name" value="SRR1-LIKE PROTEIN"/>
    <property type="match status" value="1"/>
</dbReference>
<dbReference type="EMBL" id="AZBU02000002">
    <property type="protein sequence ID" value="TKR94614.1"/>
    <property type="molecule type" value="Genomic_DNA"/>
</dbReference>
<organism evidence="4 5">
    <name type="scientific">Steinernema carpocapsae</name>
    <name type="common">Entomopathogenic nematode</name>
    <dbReference type="NCBI Taxonomy" id="34508"/>
    <lineage>
        <taxon>Eukaryota</taxon>
        <taxon>Metazoa</taxon>
        <taxon>Ecdysozoa</taxon>
        <taxon>Nematoda</taxon>
        <taxon>Chromadorea</taxon>
        <taxon>Rhabditida</taxon>
        <taxon>Tylenchina</taxon>
        <taxon>Panagrolaimomorpha</taxon>
        <taxon>Strongyloidoidea</taxon>
        <taxon>Steinernematidae</taxon>
        <taxon>Steinernema</taxon>
    </lineage>
</organism>
<comment type="similarity">
    <text evidence="1">Belongs to the SRR1 family.</text>
</comment>
<sequence length="610" mass="70251">MPALNAVRQTCERISLSPLPYLKRVRSVSPQSGIPRSAAEMDPLETASKRPHLVDVSELLINAESELLQNIASHYEFVSSGRSQLNSPPPVYKNGVPDKERILEVASKQLNDRRVRHLKGACTDRSNMKDRLWNLAMFLALKTHLKPLECSYEDPDLTEAEKEFLNSEGVATPRPQDFANARIPSFEDEKLLDIFFMVSCSAFVINNFLLANWNTSELKQAILINWDIRLRDETGERHYGLNAIRGANQSLRTGKVSSNCWYYYRSSERWNPIPVFATEFRSTDLPQIKGQFPDFKWCFQPSYLSKLSLAFENLCFLESQDDPKSLHDVHSFDDVTWNLDLIRDHYRQIGFTQEYLRDLETLLEGRTIRRIRILGSLAGIDCLFIQRQLAFILNIKDHFGITEIISQEPEASDFDKGYLNSVGVATPPHDNCDQPEEGLGENEVTLFYWLYFPTPLRGCIIKANENRMRNLIIIQDVYTGEGTRWYALYPTDQDRSRIKSSQAPSDEDEAHEDEAHEDEAHEDEADKGERDEGNDEGDEDEDEHSAERIRQFDEGLDALYEFIEGAKSIPLRHDVLRTAPPEESYTWHRDSSLFFGMEMQSFPRANLFEQ</sequence>
<keyword evidence="5" id="KW-1185">Reference proteome</keyword>